<keyword evidence="4" id="KW-1185">Reference proteome</keyword>
<dbReference type="EMBL" id="FSRC01000001">
    <property type="protein sequence ID" value="SIN73480.1"/>
    <property type="molecule type" value="Genomic_DNA"/>
</dbReference>
<sequence>MKKSSLLLPAAFVVGLLFFQAIQKPTIETHDELSMDGPKLPADVKAVVESKCYGCHNAESRNEKGKKKLDWDEFEASKKSKQLATMSKINEVLTESAMPPEKFLENKPEGKLSDEEKAILLEWSTGKKKKGE</sequence>
<evidence type="ECO:0000313" key="4">
    <source>
        <dbReference type="Proteomes" id="UP000185221"/>
    </source>
</evidence>
<gene>
    <name evidence="3" type="ORF">SAMN05444394_1312</name>
</gene>
<dbReference type="OrthoDB" id="1123086at2"/>
<proteinExistence type="predicted"/>
<protein>
    <submittedName>
        <fullName evidence="3">Haem-binding domain-containing protein</fullName>
    </submittedName>
</protein>
<feature type="signal peptide" evidence="1">
    <location>
        <begin position="1"/>
        <end position="23"/>
    </location>
</feature>
<dbReference type="Proteomes" id="UP000185221">
    <property type="component" value="Unassembled WGS sequence"/>
</dbReference>
<evidence type="ECO:0000259" key="2">
    <source>
        <dbReference type="SMART" id="SM01235"/>
    </source>
</evidence>
<evidence type="ECO:0000313" key="3">
    <source>
        <dbReference type="EMBL" id="SIN73480.1"/>
    </source>
</evidence>
<dbReference type="RefSeq" id="WP_074223977.1">
    <property type="nucleotide sequence ID" value="NZ_FSRC01000001.1"/>
</dbReference>
<accession>A0A1N6DRW0</accession>
<reference evidence="4" key="1">
    <citation type="submission" date="2016-11" db="EMBL/GenBank/DDBJ databases">
        <authorList>
            <person name="Varghese N."/>
            <person name="Submissions S."/>
        </authorList>
    </citation>
    <scope>NUCLEOTIDE SEQUENCE [LARGE SCALE GENOMIC DNA]</scope>
    <source>
        <strain evidence="4">DSM 15292</strain>
    </source>
</reference>
<dbReference type="AlphaFoldDB" id="A0A1N6DRW0"/>
<name>A0A1N6DRW0_9BACT</name>
<feature type="domain" description="Haem-binding" evidence="2">
    <location>
        <begin position="13"/>
        <end position="128"/>
    </location>
</feature>
<dbReference type="Pfam" id="PF14376">
    <property type="entry name" value="Haem_bd"/>
    <property type="match status" value="1"/>
</dbReference>
<dbReference type="STRING" id="226505.SAMN05444394_1312"/>
<organism evidence="3 4">
    <name type="scientific">Algoriphagus halophilus</name>
    <dbReference type="NCBI Taxonomy" id="226505"/>
    <lineage>
        <taxon>Bacteria</taxon>
        <taxon>Pseudomonadati</taxon>
        <taxon>Bacteroidota</taxon>
        <taxon>Cytophagia</taxon>
        <taxon>Cytophagales</taxon>
        <taxon>Cyclobacteriaceae</taxon>
        <taxon>Algoriphagus</taxon>
    </lineage>
</organism>
<evidence type="ECO:0000256" key="1">
    <source>
        <dbReference type="SAM" id="SignalP"/>
    </source>
</evidence>
<keyword evidence="1" id="KW-0732">Signal</keyword>
<dbReference type="SMART" id="SM01235">
    <property type="entry name" value="Haem_bd"/>
    <property type="match status" value="1"/>
</dbReference>
<dbReference type="InterPro" id="IPR025992">
    <property type="entry name" value="Haem-bd"/>
</dbReference>
<feature type="chain" id="PRO_5009935528" evidence="1">
    <location>
        <begin position="24"/>
        <end position="132"/>
    </location>
</feature>